<feature type="compositionally biased region" description="Low complexity" evidence="3">
    <location>
        <begin position="1284"/>
        <end position="1307"/>
    </location>
</feature>
<dbReference type="InterPro" id="IPR017805">
    <property type="entry name" value="SAM_MeTrfase_EasF-type_put"/>
</dbReference>
<dbReference type="NCBIfam" id="TIGR03439">
    <property type="entry name" value="methyl_EasF"/>
    <property type="match status" value="1"/>
</dbReference>
<feature type="compositionally biased region" description="Acidic residues" evidence="3">
    <location>
        <begin position="1219"/>
        <end position="1230"/>
    </location>
</feature>
<sequence length="1479" mass="167002">MALQNGHTYVSIIDIRRGGHDFDLVDEIRQKLNPGKGKERRMPTLLLYDEQGLKLFEDITYLDEYYLTNAEIEVLTNHADEMTKHIRAGSIVVELGSGNLRKINILLQAFERAGKDIDYYALDLSRPELERTLAQAEGVYQHVHCHGLFGTYDDGLAWLKEPENQEKPKCILWMGSSVGNLTRPEAVEFIKGFSQVLGGQDVMLIGVDACQDKDKIYHAYNDREGKTHEFGLNGLAHANRLIEKKVFNRSDWKIIGEYDEDAGRHQAFYSPVRDVVVEGIPIKAGERIRFEESYKYSLLQSGELWQHAGLMELARFGNRINEYLFIHARQLFTPTAFQKIKINNLLTKVPADLHLISKPIFTYPLKAAEYAAQPVPALHEFEQLWAAWDLVTRQMIPEQELLSKPIKLRNCCLFYLGHIPTFLDIHLTRATGEAPTKPSFYQQIFERGIDPDVDNPENCHTHSEIPDEWPPIDEILGYQERVRTRTSSLYQNGWAKTDRKIGRALWIGFEHEGENMPSLTDKTRPPPGVTPDFEILAKQAREAAVPNEWIKVHASTISVGMNDPDNDEGPDRHFGWDNEKPQRTVDVPAFEAQARPLTNEDYARFLDYTSQDKLPASWTSWDSNGYHSQTNGESHIIGNGVYLNGDSMPLTDAYLNGKFVRTVYGPVPLKHALDWPIFASYDELARCAAWMNGRIPTVDEAHSIYSYVDLNKNKHTDSILTKKVSAVNGHLSNDGVEISPPSHPPHKGASRSLAPNQLFADLEGFNVGFKHFHPMPVTQNGNRLSGRGDMGGVWEWTSSALERHEGFEAMKVYPAYTDDFFDGKHNIVLGGSWATHPRISGRKTFTGIMTGLLYRWEEHNHGLEHKCGTCATVLSSPRAKKTCFGIHEEVCTRYHKTLFYVGQSNHCDACHKTIELHDKRHREIAAIVQNIQSLDGINDTANPLHDSKRKSRRKTDWDAFNIDAESKDGSQEREPEWDDQSSTLNDDETEEMKQQWNADARKAAKTERKAAKNQGRFKVITQEDLDKIQDSLHPELSKTQANHWTQNGQGLANNKIIEDNIAFGKHTFNWSSLRKGICQKKLAKANDPKKQPGMTAEEENEILSPILARLSVKTNLTKATKERKSLDNKLRTAIVEDLVALDNEQAETMQRMAGYWRYANRRTYNQMVKNNELWDWATGQKLPEIEEESELDSIEEEDEGAEEGYLSNGNPQGVWSPESWDDDAYLDLPEDGPPLSLAQGFKRTSFGADDDPLRTPTQRSFKDSQEDLVDFARERMDGRSMPKLSSSLNSPIRSPSLTSGSSATSPYSDDDGYECFRDSPVDGSTNQPRSPPAPNPSNAKPSLFQGKDHRSLRNGRIVHEASPPPEDSSPQQRRPLRRFPPPGTILPNATDIGNRYGHLDNDTPAPCEEKSRTPVKPAVLVIPRQPEKPQAVVEAGWEFQGGRRKRASFPPLVKKAAENAQKAGNSNGMNFAGAAKKNL</sequence>
<organism evidence="6 7">
    <name type="scientific">Lepraria neglecta</name>
    <dbReference type="NCBI Taxonomy" id="209136"/>
    <lineage>
        <taxon>Eukaryota</taxon>
        <taxon>Fungi</taxon>
        <taxon>Dikarya</taxon>
        <taxon>Ascomycota</taxon>
        <taxon>Pezizomycotina</taxon>
        <taxon>Lecanoromycetes</taxon>
        <taxon>OSLEUM clade</taxon>
        <taxon>Lecanoromycetidae</taxon>
        <taxon>Lecanorales</taxon>
        <taxon>Lecanorineae</taxon>
        <taxon>Stereocaulaceae</taxon>
        <taxon>Lepraria</taxon>
    </lineage>
</organism>
<evidence type="ECO:0000259" key="5">
    <source>
        <dbReference type="Pfam" id="PF10017"/>
    </source>
</evidence>
<dbReference type="InterPro" id="IPR019257">
    <property type="entry name" value="MeTrfase_dom"/>
</dbReference>
<feature type="region of interest" description="Disordered" evidence="3">
    <location>
        <begin position="936"/>
        <end position="993"/>
    </location>
</feature>
<keyword evidence="2" id="KW-0808">Transferase</keyword>
<feature type="region of interest" description="Disordered" evidence="3">
    <location>
        <begin position="1184"/>
        <end position="1414"/>
    </location>
</feature>
<gene>
    <name evidence="6" type="ORF">OEA41_001875</name>
</gene>
<reference evidence="6" key="1">
    <citation type="submission" date="2022-11" db="EMBL/GenBank/DDBJ databases">
        <title>Chromosomal genome sequence assembly and mating type (MAT) locus characterization of the leprose asexual lichenized fungus Lepraria neglecta (Nyl.) Erichsen.</title>
        <authorList>
            <person name="Allen J.L."/>
            <person name="Pfeffer B."/>
        </authorList>
    </citation>
    <scope>NUCLEOTIDE SEQUENCE</scope>
    <source>
        <strain evidence="6">Allen 5258</strain>
    </source>
</reference>
<dbReference type="GO" id="GO:0008168">
    <property type="term" value="F:methyltransferase activity"/>
    <property type="evidence" value="ECO:0007669"/>
    <property type="project" value="UniProtKB-KW"/>
</dbReference>
<evidence type="ECO:0000313" key="7">
    <source>
        <dbReference type="Proteomes" id="UP001276659"/>
    </source>
</evidence>
<feature type="domain" description="Sulfatase-modifying factor enzyme-like" evidence="4">
    <location>
        <begin position="571"/>
        <end position="845"/>
    </location>
</feature>
<dbReference type="Gene3D" id="3.40.50.150">
    <property type="entry name" value="Vaccinia Virus protein VP39"/>
    <property type="match status" value="1"/>
</dbReference>
<evidence type="ECO:0000256" key="3">
    <source>
        <dbReference type="SAM" id="MobiDB-lite"/>
    </source>
</evidence>
<dbReference type="InterPro" id="IPR042095">
    <property type="entry name" value="SUMF_sf"/>
</dbReference>
<dbReference type="Pfam" id="PF10017">
    <property type="entry name" value="Methyltransf_33"/>
    <property type="match status" value="1"/>
</dbReference>
<feature type="compositionally biased region" description="Acidic residues" evidence="3">
    <location>
        <begin position="975"/>
        <end position="990"/>
    </location>
</feature>
<evidence type="ECO:0000256" key="1">
    <source>
        <dbReference type="ARBA" id="ARBA00022603"/>
    </source>
</evidence>
<name>A0AAE0DLR3_9LECA</name>
<dbReference type="SUPFAM" id="SSF56436">
    <property type="entry name" value="C-type lectin-like"/>
    <property type="match status" value="1"/>
</dbReference>
<comment type="caution">
    <text evidence="6">The sequence shown here is derived from an EMBL/GenBank/DDBJ whole genome shotgun (WGS) entry which is preliminary data.</text>
</comment>
<feature type="compositionally biased region" description="Basic and acidic residues" evidence="3">
    <location>
        <begin position="1397"/>
        <end position="1412"/>
    </location>
</feature>
<proteinExistence type="predicted"/>
<keyword evidence="7" id="KW-1185">Reference proteome</keyword>
<dbReference type="InterPro" id="IPR029063">
    <property type="entry name" value="SAM-dependent_MTases_sf"/>
</dbReference>
<dbReference type="PANTHER" id="PTHR43397">
    <property type="entry name" value="ERGOTHIONEINE BIOSYNTHESIS PROTEIN 1"/>
    <property type="match status" value="1"/>
</dbReference>
<dbReference type="InterPro" id="IPR005532">
    <property type="entry name" value="SUMF_dom"/>
</dbReference>
<feature type="region of interest" description="Disordered" evidence="3">
    <location>
        <begin position="731"/>
        <end position="752"/>
    </location>
</feature>
<feature type="compositionally biased region" description="Acidic residues" evidence="3">
    <location>
        <begin position="1185"/>
        <end position="1202"/>
    </location>
</feature>
<dbReference type="EMBL" id="JASNWA010000006">
    <property type="protein sequence ID" value="KAK3174629.1"/>
    <property type="molecule type" value="Genomic_DNA"/>
</dbReference>
<accession>A0AAE0DLR3</accession>
<dbReference type="InterPro" id="IPR051128">
    <property type="entry name" value="EgtD_Methyltrsf_superfamily"/>
</dbReference>
<dbReference type="Pfam" id="PF03781">
    <property type="entry name" value="FGE-sulfatase"/>
    <property type="match status" value="1"/>
</dbReference>
<feature type="compositionally biased region" description="Basic and acidic residues" evidence="3">
    <location>
        <begin position="964"/>
        <end position="974"/>
    </location>
</feature>
<dbReference type="InterPro" id="IPR016187">
    <property type="entry name" value="CTDL_fold"/>
</dbReference>
<feature type="compositionally biased region" description="Basic and acidic residues" evidence="3">
    <location>
        <begin position="1260"/>
        <end position="1280"/>
    </location>
</feature>
<dbReference type="GO" id="GO:0032259">
    <property type="term" value="P:methylation"/>
    <property type="evidence" value="ECO:0007669"/>
    <property type="project" value="UniProtKB-KW"/>
</dbReference>
<evidence type="ECO:0000313" key="6">
    <source>
        <dbReference type="EMBL" id="KAK3174629.1"/>
    </source>
</evidence>
<feature type="domain" description="Histidine-specific methyltransferase SAM-dependent" evidence="5">
    <location>
        <begin position="27"/>
        <end position="325"/>
    </location>
</feature>
<keyword evidence="1" id="KW-0489">Methyltransferase</keyword>
<dbReference type="PANTHER" id="PTHR43397:SF1">
    <property type="entry name" value="ERGOTHIONEINE BIOSYNTHESIS PROTEIN 1"/>
    <property type="match status" value="1"/>
</dbReference>
<protein>
    <submittedName>
        <fullName evidence="6">Uncharacterized protein</fullName>
    </submittedName>
</protein>
<dbReference type="Proteomes" id="UP001276659">
    <property type="component" value="Unassembled WGS sequence"/>
</dbReference>
<evidence type="ECO:0000259" key="4">
    <source>
        <dbReference type="Pfam" id="PF03781"/>
    </source>
</evidence>
<evidence type="ECO:0000256" key="2">
    <source>
        <dbReference type="ARBA" id="ARBA00022679"/>
    </source>
</evidence>
<dbReference type="Gene3D" id="3.90.1580.10">
    <property type="entry name" value="paralog of FGE (formylglycine-generating enzyme)"/>
    <property type="match status" value="1"/>
</dbReference>